<dbReference type="GO" id="GO:0005524">
    <property type="term" value="F:ATP binding"/>
    <property type="evidence" value="ECO:0007669"/>
    <property type="project" value="UniProtKB-UniRule"/>
</dbReference>
<dbReference type="EnsemblMetazoa" id="RPRC001145-RA">
    <property type="protein sequence ID" value="RPRC001145-PA"/>
    <property type="gene ID" value="RPRC001145"/>
</dbReference>
<comment type="catalytic activity">
    <reaction evidence="5">
        <text>ATP + H2O = ADP + phosphate + H(+)</text>
        <dbReference type="Rhea" id="RHEA:13065"/>
        <dbReference type="ChEBI" id="CHEBI:15377"/>
        <dbReference type="ChEBI" id="CHEBI:15378"/>
        <dbReference type="ChEBI" id="CHEBI:30616"/>
        <dbReference type="ChEBI" id="CHEBI:43474"/>
        <dbReference type="ChEBI" id="CHEBI:456216"/>
        <dbReference type="EC" id="3.6.4.13"/>
    </reaction>
</comment>
<dbReference type="Pfam" id="PF00271">
    <property type="entry name" value="Helicase_C"/>
    <property type="match status" value="1"/>
</dbReference>
<dbReference type="PANTHER" id="PTHR24031">
    <property type="entry name" value="RNA HELICASE"/>
    <property type="match status" value="1"/>
</dbReference>
<dbReference type="eggNOG" id="KOG0347">
    <property type="taxonomic scope" value="Eukaryota"/>
</dbReference>
<dbReference type="InterPro" id="IPR027417">
    <property type="entry name" value="P-loop_NTPase"/>
</dbReference>
<evidence type="ECO:0000256" key="3">
    <source>
        <dbReference type="ARBA" id="ARBA00022840"/>
    </source>
</evidence>
<comment type="function">
    <text evidence="5">RNA helicase.</text>
</comment>
<dbReference type="Proteomes" id="UP000015103">
    <property type="component" value="Unassembled WGS sequence"/>
</dbReference>
<dbReference type="GO" id="GO:0003723">
    <property type="term" value="F:RNA binding"/>
    <property type="evidence" value="ECO:0007669"/>
    <property type="project" value="UniProtKB-UniRule"/>
</dbReference>
<dbReference type="InterPro" id="IPR011545">
    <property type="entry name" value="DEAD/DEAH_box_helicase_dom"/>
</dbReference>
<evidence type="ECO:0000313" key="7">
    <source>
        <dbReference type="Proteomes" id="UP000015103"/>
    </source>
</evidence>
<dbReference type="PROSITE" id="PS51192">
    <property type="entry name" value="HELICASE_ATP_BIND_1"/>
    <property type="match status" value="1"/>
</dbReference>
<keyword evidence="2 5" id="KW-0378">Hydrolase</keyword>
<dbReference type="GO" id="GO:0016787">
    <property type="term" value="F:hydrolase activity"/>
    <property type="evidence" value="ECO:0007669"/>
    <property type="project" value="UniProtKB-KW"/>
</dbReference>
<keyword evidence="4 5" id="KW-0694">RNA-binding</keyword>
<dbReference type="Pfam" id="PF00270">
    <property type="entry name" value="DEAD"/>
    <property type="match status" value="1"/>
</dbReference>
<accession>T1HAT9</accession>
<keyword evidence="7" id="KW-1185">Reference proteome</keyword>
<dbReference type="Gene3D" id="3.40.50.300">
    <property type="entry name" value="P-loop containing nucleotide triphosphate hydrolases"/>
    <property type="match status" value="2"/>
</dbReference>
<keyword evidence="1 5" id="KW-0547">Nucleotide-binding</keyword>
<sequence>MRIVQTKKGSNWGNVQIEGIGNFDGLVGIEELTDYEIKETKHKFKDNVGKSKLKKKHKKIKNLDQKNEPTEVVQDLEIEPSDILPWTNIFVPEEIANSLVKQGFSNPTEIQRQCIPAAIKGRRDILGAAETGSGKTLAFGIPMLYGILKCLENELPVEVDSEEEDFEPPIKNKKCVRVIHLSSEKKIGSLLGLVLTPTRELALQIKNHLDITAKYTAVKVAVVVGGMSVEKQIRILKKKPHLLVATPGRLWELMTQEPNLVNLNNIRFFTIDETDRMLERDHFPELRSILEILQEHKKVKRQNFVFSATLTLVHEPPSYIKRKRHNKAQLTQNDKLKKLIKAVGMKDYKVVDITKKTGTAAALKEAKISCTFDEKDYYIYYLLKAYNGRTVIFCNSISCVRRLASLLSLLSCSPLPLHANMQQRQRLKNLDRFKKEDNSVLLSTDVAARGLDIPNIDHVIHYQVPRTSEGMIINIFYLKLYLLSNDKNNNLIEKDVDEFPVEQNLLLEAKSRVKIARDVDILERKLIKFNSNISWLEKSAEELDLVLDDEQIPKVSNKEVSSAKHQLLINKKQLANLLSKPLISKSTAINTQNEKKKVIKKMKFLKQKLHCT</sequence>
<evidence type="ECO:0000256" key="5">
    <source>
        <dbReference type="RuleBase" id="RU365068"/>
    </source>
</evidence>
<organism evidence="6 7">
    <name type="scientific">Rhodnius prolixus</name>
    <name type="common">Triatomid bug</name>
    <dbReference type="NCBI Taxonomy" id="13249"/>
    <lineage>
        <taxon>Eukaryota</taxon>
        <taxon>Metazoa</taxon>
        <taxon>Ecdysozoa</taxon>
        <taxon>Arthropoda</taxon>
        <taxon>Hexapoda</taxon>
        <taxon>Insecta</taxon>
        <taxon>Pterygota</taxon>
        <taxon>Neoptera</taxon>
        <taxon>Paraneoptera</taxon>
        <taxon>Hemiptera</taxon>
        <taxon>Heteroptera</taxon>
        <taxon>Panheteroptera</taxon>
        <taxon>Cimicomorpha</taxon>
        <taxon>Reduviidae</taxon>
        <taxon>Triatominae</taxon>
        <taxon>Rhodnius</taxon>
    </lineage>
</organism>
<comment type="domain">
    <text evidence="5">The Q motif is unique to and characteristic of the DEAD box family of RNA helicases and controls ATP binding and hydrolysis.</text>
</comment>
<dbReference type="GO" id="GO:0003724">
    <property type="term" value="F:RNA helicase activity"/>
    <property type="evidence" value="ECO:0007669"/>
    <property type="project" value="UniProtKB-EC"/>
</dbReference>
<comment type="similarity">
    <text evidence="5">Belongs to the DEAD box helicase family.</text>
</comment>
<dbReference type="PROSITE" id="PS51194">
    <property type="entry name" value="HELICASE_CTER"/>
    <property type="match status" value="1"/>
</dbReference>
<evidence type="ECO:0000256" key="1">
    <source>
        <dbReference type="ARBA" id="ARBA00022741"/>
    </source>
</evidence>
<keyword evidence="3 5" id="KW-0067">ATP-binding</keyword>
<proteinExistence type="inferred from homology"/>
<dbReference type="VEuPathDB" id="VectorBase:RPRC001145"/>
<dbReference type="EMBL" id="ACPB03017117">
    <property type="status" value="NOT_ANNOTATED_CDS"/>
    <property type="molecule type" value="Genomic_DNA"/>
</dbReference>
<dbReference type="STRING" id="13249.T1HAT9"/>
<dbReference type="OMA" id="QMIQKAR"/>
<evidence type="ECO:0000256" key="2">
    <source>
        <dbReference type="ARBA" id="ARBA00022801"/>
    </source>
</evidence>
<dbReference type="CDD" id="cd18787">
    <property type="entry name" value="SF2_C_DEAD"/>
    <property type="match status" value="1"/>
</dbReference>
<dbReference type="InterPro" id="IPR001650">
    <property type="entry name" value="Helicase_C-like"/>
</dbReference>
<dbReference type="InterPro" id="IPR014001">
    <property type="entry name" value="Helicase_ATP-bd"/>
</dbReference>
<dbReference type="EC" id="3.6.4.13" evidence="5"/>
<dbReference type="HOGENOM" id="CLU_003041_13_1_1"/>
<dbReference type="AlphaFoldDB" id="T1HAT9"/>
<dbReference type="SMART" id="SM00487">
    <property type="entry name" value="DEXDc"/>
    <property type="match status" value="1"/>
</dbReference>
<evidence type="ECO:0000313" key="6">
    <source>
        <dbReference type="EnsemblMetazoa" id="RPRC001145-PA"/>
    </source>
</evidence>
<dbReference type="InParanoid" id="T1HAT9"/>
<name>T1HAT9_RHOPR</name>
<keyword evidence="5" id="KW-0347">Helicase</keyword>
<protein>
    <recommendedName>
        <fullName evidence="5">ATP-dependent RNA helicase</fullName>
        <ecNumber evidence="5">3.6.4.13</ecNumber>
    </recommendedName>
</protein>
<reference evidence="6" key="1">
    <citation type="submission" date="2015-05" db="UniProtKB">
        <authorList>
            <consortium name="EnsemblMetazoa"/>
        </authorList>
    </citation>
    <scope>IDENTIFICATION</scope>
</reference>
<evidence type="ECO:0000256" key="4">
    <source>
        <dbReference type="ARBA" id="ARBA00022884"/>
    </source>
</evidence>
<dbReference type="SUPFAM" id="SSF52540">
    <property type="entry name" value="P-loop containing nucleoside triphosphate hydrolases"/>
    <property type="match status" value="2"/>
</dbReference>
<dbReference type="FunCoup" id="T1HAT9">
    <property type="interactions" value="1832"/>
</dbReference>
<dbReference type="SMART" id="SM00490">
    <property type="entry name" value="HELICc"/>
    <property type="match status" value="1"/>
</dbReference>